<accession>A0A0W8F8G7</accession>
<comment type="caution">
    <text evidence="1">The sequence shown here is derived from an EMBL/GenBank/DDBJ whole genome shotgun (WGS) entry which is preliminary data.</text>
</comment>
<gene>
    <name evidence="1" type="ORF">ASZ90_013151</name>
</gene>
<protein>
    <submittedName>
        <fullName evidence="1">Uncharacterized protein</fullName>
    </submittedName>
</protein>
<proteinExistence type="predicted"/>
<dbReference type="EMBL" id="LNQE01001460">
    <property type="protein sequence ID" value="KUG17148.1"/>
    <property type="molecule type" value="Genomic_DNA"/>
</dbReference>
<dbReference type="AlphaFoldDB" id="A0A0W8F8G7"/>
<organism evidence="1">
    <name type="scientific">hydrocarbon metagenome</name>
    <dbReference type="NCBI Taxonomy" id="938273"/>
    <lineage>
        <taxon>unclassified sequences</taxon>
        <taxon>metagenomes</taxon>
        <taxon>ecological metagenomes</taxon>
    </lineage>
</organism>
<name>A0A0W8F8G7_9ZZZZ</name>
<evidence type="ECO:0000313" key="1">
    <source>
        <dbReference type="EMBL" id="KUG17148.1"/>
    </source>
</evidence>
<sequence length="119" mass="13191">MVDERINTDVKFVSTVIVGGYESFVEKNARMMGYLKGEIEELQTMINKLQSTDIQAGYLPDDDHDIIKSLDEIVEEVDKNLAVLGSAIKGLSDSAKVTLEVAGYMRLSKDQAATKTYPE</sequence>
<reference evidence="1" key="1">
    <citation type="journal article" date="2015" name="Proc. Natl. Acad. Sci. U.S.A.">
        <title>Networks of energetic and metabolic interactions define dynamics in microbial communities.</title>
        <authorList>
            <person name="Embree M."/>
            <person name="Liu J.K."/>
            <person name="Al-Bassam M.M."/>
            <person name="Zengler K."/>
        </authorList>
    </citation>
    <scope>NUCLEOTIDE SEQUENCE</scope>
</reference>